<dbReference type="PANTHER" id="PTHR31671">
    <property type="entry name" value="DIABETES AND OBESITY REGULATED, ISOFORM G"/>
    <property type="match status" value="1"/>
</dbReference>
<evidence type="ECO:0000256" key="3">
    <source>
        <dbReference type="ARBA" id="ARBA00022490"/>
    </source>
</evidence>
<evidence type="ECO:0000256" key="6">
    <source>
        <dbReference type="ARBA" id="ARBA00023159"/>
    </source>
</evidence>
<reference evidence="12" key="1">
    <citation type="submission" date="2022-02" db="EMBL/GenBank/DDBJ databases">
        <title>Atlantic sturgeon de novo genome assembly.</title>
        <authorList>
            <person name="Stock M."/>
            <person name="Klopp C."/>
            <person name="Guiguen Y."/>
            <person name="Cabau C."/>
            <person name="Parinello H."/>
            <person name="Santidrian Yebra-Pimentel E."/>
            <person name="Kuhl H."/>
            <person name="Dirks R.P."/>
            <person name="Guessner J."/>
            <person name="Wuertz S."/>
            <person name="Du K."/>
            <person name="Schartl M."/>
        </authorList>
    </citation>
    <scope>NUCLEOTIDE SEQUENCE</scope>
    <source>
        <strain evidence="12">STURGEONOMICS-FGT-2020</strain>
        <tissue evidence="12">Whole blood</tissue>
    </source>
</reference>
<keyword evidence="4" id="KW-0072">Autophagy</keyword>
<dbReference type="AlphaFoldDB" id="A0AAD8D6R1"/>
<evidence type="ECO:0000256" key="1">
    <source>
        <dbReference type="ARBA" id="ARBA00004419"/>
    </source>
</evidence>
<evidence type="ECO:0000256" key="2">
    <source>
        <dbReference type="ARBA" id="ARBA00004514"/>
    </source>
</evidence>
<dbReference type="GO" id="GO:0005776">
    <property type="term" value="C:autophagosome"/>
    <property type="evidence" value="ECO:0007669"/>
    <property type="project" value="UniProtKB-SubCell"/>
</dbReference>
<keyword evidence="9" id="KW-0968">Cytoplasmic vesicle</keyword>
<dbReference type="EMBL" id="JAGXEW010000015">
    <property type="protein sequence ID" value="KAK1163570.1"/>
    <property type="molecule type" value="Genomic_DNA"/>
</dbReference>
<proteinExistence type="predicted"/>
<gene>
    <name evidence="12" type="ORF">AOXY_G17089</name>
</gene>
<dbReference type="GO" id="GO:0000045">
    <property type="term" value="P:autophagosome assembly"/>
    <property type="evidence" value="ECO:0007669"/>
    <property type="project" value="TreeGrafter"/>
</dbReference>
<comment type="subcellular location">
    <subcellularLocation>
        <location evidence="2">Cytoplasm</location>
        <location evidence="2">Cytosol</location>
    </subcellularLocation>
    <subcellularLocation>
        <location evidence="1">Cytoplasmic vesicle</location>
        <location evidence="1">Autophagosome</location>
    </subcellularLocation>
    <subcellularLocation>
        <location evidence="10">Nucleus</location>
        <location evidence="10">Nuclear body</location>
    </subcellularLocation>
</comment>
<keyword evidence="5" id="KW-0805">Transcription regulation</keyword>
<comment type="caution">
    <text evidence="12">The sequence shown here is derived from an EMBL/GenBank/DDBJ whole genome shotgun (WGS) entry which is preliminary data.</text>
</comment>
<evidence type="ECO:0000256" key="7">
    <source>
        <dbReference type="ARBA" id="ARBA00023163"/>
    </source>
</evidence>
<organism evidence="12 13">
    <name type="scientific">Acipenser oxyrinchus oxyrinchus</name>
    <dbReference type="NCBI Taxonomy" id="40147"/>
    <lineage>
        <taxon>Eukaryota</taxon>
        <taxon>Metazoa</taxon>
        <taxon>Chordata</taxon>
        <taxon>Craniata</taxon>
        <taxon>Vertebrata</taxon>
        <taxon>Euteleostomi</taxon>
        <taxon>Actinopterygii</taxon>
        <taxon>Chondrostei</taxon>
        <taxon>Acipenseriformes</taxon>
        <taxon>Acipenseridae</taxon>
        <taxon>Acipenser</taxon>
    </lineage>
</organism>
<feature type="compositionally biased region" description="Basic residues" evidence="11">
    <location>
        <begin position="128"/>
        <end position="141"/>
    </location>
</feature>
<dbReference type="GO" id="GO:0031410">
    <property type="term" value="C:cytoplasmic vesicle"/>
    <property type="evidence" value="ECO:0007669"/>
    <property type="project" value="UniProtKB-KW"/>
</dbReference>
<evidence type="ECO:0000256" key="8">
    <source>
        <dbReference type="ARBA" id="ARBA00023242"/>
    </source>
</evidence>
<dbReference type="GO" id="GO:0045893">
    <property type="term" value="P:positive regulation of DNA-templated transcription"/>
    <property type="evidence" value="ECO:0007669"/>
    <property type="project" value="TreeGrafter"/>
</dbReference>
<feature type="region of interest" description="Disordered" evidence="11">
    <location>
        <begin position="63"/>
        <end position="101"/>
    </location>
</feature>
<keyword evidence="6" id="KW-0010">Activator</keyword>
<name>A0AAD8D6R1_ACIOX</name>
<sequence length="161" mass="18999">MIGKITSLLLGDKMEEANEYNDYKELLETEEGEWVIVNMHESCPVVQLEMGSLENLLIEHPSMSVYNMRGQSSDQEEEEEEEEEDADAPRPAQMAQYAPRRVTVPERISHLHYMQRAELLVDSRKLSRNRLHRQNRSKKRYSPKEKHCGNFKQPCQRVYNY</sequence>
<evidence type="ECO:0000313" key="12">
    <source>
        <dbReference type="EMBL" id="KAK1163570.1"/>
    </source>
</evidence>
<dbReference type="Proteomes" id="UP001230051">
    <property type="component" value="Unassembled WGS sequence"/>
</dbReference>
<evidence type="ECO:0000256" key="10">
    <source>
        <dbReference type="ARBA" id="ARBA00034306"/>
    </source>
</evidence>
<feature type="compositionally biased region" description="Acidic residues" evidence="11">
    <location>
        <begin position="74"/>
        <end position="86"/>
    </location>
</feature>
<dbReference type="PANTHER" id="PTHR31671:SF4">
    <property type="entry name" value="SI:CH211-260E23.9"/>
    <property type="match status" value="1"/>
</dbReference>
<evidence type="ECO:0000313" key="13">
    <source>
        <dbReference type="Proteomes" id="UP001230051"/>
    </source>
</evidence>
<keyword evidence="3" id="KW-0963">Cytoplasm</keyword>
<dbReference type="GO" id="GO:0005829">
    <property type="term" value="C:cytosol"/>
    <property type="evidence" value="ECO:0007669"/>
    <property type="project" value="UniProtKB-SubCell"/>
</dbReference>
<evidence type="ECO:0000256" key="11">
    <source>
        <dbReference type="SAM" id="MobiDB-lite"/>
    </source>
</evidence>
<keyword evidence="13" id="KW-1185">Reference proteome</keyword>
<dbReference type="GO" id="GO:0016604">
    <property type="term" value="C:nuclear body"/>
    <property type="evidence" value="ECO:0007669"/>
    <property type="project" value="UniProtKB-SubCell"/>
</dbReference>
<keyword evidence="7" id="KW-0804">Transcription</keyword>
<dbReference type="Pfam" id="PF14839">
    <property type="entry name" value="DOR"/>
    <property type="match status" value="1"/>
</dbReference>
<feature type="region of interest" description="Disordered" evidence="11">
    <location>
        <begin position="128"/>
        <end position="149"/>
    </location>
</feature>
<evidence type="ECO:0000256" key="9">
    <source>
        <dbReference type="ARBA" id="ARBA00023329"/>
    </source>
</evidence>
<dbReference type="InterPro" id="IPR029431">
    <property type="entry name" value="TP53INP"/>
</dbReference>
<accession>A0AAD8D6R1</accession>
<evidence type="ECO:0000256" key="5">
    <source>
        <dbReference type="ARBA" id="ARBA00023015"/>
    </source>
</evidence>
<keyword evidence="8" id="KW-0539">Nucleus</keyword>
<protein>
    <submittedName>
        <fullName evidence="12">Tumor protein p53-inducible nuclear protein 2-like</fullName>
    </submittedName>
</protein>
<evidence type="ECO:0000256" key="4">
    <source>
        <dbReference type="ARBA" id="ARBA00023006"/>
    </source>
</evidence>